<evidence type="ECO:0000256" key="7">
    <source>
        <dbReference type="ARBA" id="ARBA00022989"/>
    </source>
</evidence>
<keyword evidence="7 9" id="KW-1133">Transmembrane helix</keyword>
<evidence type="ECO:0000256" key="3">
    <source>
        <dbReference type="ARBA" id="ARBA00022692"/>
    </source>
</evidence>
<keyword evidence="13" id="KW-1185">Reference proteome</keyword>
<dbReference type="PROSITE" id="PS50929">
    <property type="entry name" value="ABC_TM1F"/>
    <property type="match status" value="2"/>
</dbReference>
<keyword evidence="2" id="KW-0813">Transport</keyword>
<evidence type="ECO:0000256" key="6">
    <source>
        <dbReference type="ARBA" id="ARBA00022840"/>
    </source>
</evidence>
<feature type="domain" description="ABC transmembrane type-1" evidence="11">
    <location>
        <begin position="1"/>
        <end position="96"/>
    </location>
</feature>
<dbReference type="EMBL" id="JNBS01003645">
    <property type="protein sequence ID" value="OQR85778.1"/>
    <property type="molecule type" value="Genomic_DNA"/>
</dbReference>
<evidence type="ECO:0000259" key="11">
    <source>
        <dbReference type="PROSITE" id="PS50929"/>
    </source>
</evidence>
<dbReference type="InterPro" id="IPR011527">
    <property type="entry name" value="ABC1_TM_dom"/>
</dbReference>
<dbReference type="SUPFAM" id="SSF90123">
    <property type="entry name" value="ABC transporter transmembrane region"/>
    <property type="match status" value="2"/>
</dbReference>
<feature type="domain" description="ABC transmembrane type-1" evidence="11">
    <location>
        <begin position="444"/>
        <end position="729"/>
    </location>
</feature>
<dbReference type="PROSITE" id="PS50893">
    <property type="entry name" value="ABC_TRANSPORTER_2"/>
    <property type="match status" value="1"/>
</dbReference>
<dbReference type="SUPFAM" id="SSF52540">
    <property type="entry name" value="P-loop containing nucleoside triphosphate hydrolases"/>
    <property type="match status" value="2"/>
</dbReference>
<dbReference type="GO" id="GO:0016887">
    <property type="term" value="F:ATP hydrolysis activity"/>
    <property type="evidence" value="ECO:0007669"/>
    <property type="project" value="InterPro"/>
</dbReference>
<reference evidence="12 13" key="1">
    <citation type="journal article" date="2014" name="Genome Biol. Evol.">
        <title>The secreted proteins of Achlya hypogyna and Thraustotheca clavata identify the ancestral oomycete secretome and reveal gene acquisitions by horizontal gene transfer.</title>
        <authorList>
            <person name="Misner I."/>
            <person name="Blouin N."/>
            <person name="Leonard G."/>
            <person name="Richards T.A."/>
            <person name="Lane C.E."/>
        </authorList>
    </citation>
    <scope>NUCLEOTIDE SEQUENCE [LARGE SCALE GENOMIC DNA]</scope>
    <source>
        <strain evidence="12 13">ATCC 34112</strain>
    </source>
</reference>
<dbReference type="InterPro" id="IPR050173">
    <property type="entry name" value="ABC_transporter_C-like"/>
</dbReference>
<evidence type="ECO:0000256" key="2">
    <source>
        <dbReference type="ARBA" id="ARBA00022448"/>
    </source>
</evidence>
<dbReference type="CDD" id="cd03250">
    <property type="entry name" value="ABCC_MRP_domain1"/>
    <property type="match status" value="1"/>
</dbReference>
<organism evidence="12 13">
    <name type="scientific">Thraustotheca clavata</name>
    <dbReference type="NCBI Taxonomy" id="74557"/>
    <lineage>
        <taxon>Eukaryota</taxon>
        <taxon>Sar</taxon>
        <taxon>Stramenopiles</taxon>
        <taxon>Oomycota</taxon>
        <taxon>Saprolegniomycetes</taxon>
        <taxon>Saprolegniales</taxon>
        <taxon>Achlyaceae</taxon>
        <taxon>Thraustotheca</taxon>
    </lineage>
</organism>
<feature type="transmembrane region" description="Helical" evidence="9">
    <location>
        <begin position="432"/>
        <end position="453"/>
    </location>
</feature>
<dbReference type="InterPro" id="IPR003593">
    <property type="entry name" value="AAA+_ATPase"/>
</dbReference>
<dbReference type="InterPro" id="IPR003439">
    <property type="entry name" value="ABC_transporter-like_ATP-bd"/>
</dbReference>
<dbReference type="InterPro" id="IPR027417">
    <property type="entry name" value="P-loop_NTPase"/>
</dbReference>
<dbReference type="PANTHER" id="PTHR24223:SF443">
    <property type="entry name" value="MULTIDRUG-RESISTANCE LIKE PROTEIN 1, ISOFORM I"/>
    <property type="match status" value="1"/>
</dbReference>
<feature type="transmembrane region" description="Helical" evidence="9">
    <location>
        <begin position="564"/>
        <end position="591"/>
    </location>
</feature>
<comment type="subcellular location">
    <subcellularLocation>
        <location evidence="1">Vacuole membrane</location>
        <topology evidence="1">Multi-pass membrane protein</topology>
    </subcellularLocation>
</comment>
<evidence type="ECO:0000256" key="5">
    <source>
        <dbReference type="ARBA" id="ARBA00022741"/>
    </source>
</evidence>
<dbReference type="GO" id="GO:0005774">
    <property type="term" value="C:vacuolar membrane"/>
    <property type="evidence" value="ECO:0007669"/>
    <property type="project" value="UniProtKB-SubCell"/>
</dbReference>
<dbReference type="Pfam" id="PF00005">
    <property type="entry name" value="ABC_tran"/>
    <property type="match status" value="2"/>
</dbReference>
<keyword evidence="4" id="KW-0677">Repeat</keyword>
<accession>A0A1V9YJ87</accession>
<dbReference type="FunFam" id="1.20.1560.10:FF:000013">
    <property type="entry name" value="ABC transporter C family member 2"/>
    <property type="match status" value="1"/>
</dbReference>
<evidence type="ECO:0000256" key="1">
    <source>
        <dbReference type="ARBA" id="ARBA00004128"/>
    </source>
</evidence>
<gene>
    <name evidence="12" type="ORF">THRCLA_10633</name>
</gene>
<dbReference type="Proteomes" id="UP000243217">
    <property type="component" value="Unassembled WGS sequence"/>
</dbReference>
<dbReference type="InterPro" id="IPR036640">
    <property type="entry name" value="ABC1_TM_sf"/>
</dbReference>
<evidence type="ECO:0000313" key="13">
    <source>
        <dbReference type="Proteomes" id="UP000243217"/>
    </source>
</evidence>
<dbReference type="Pfam" id="PF00664">
    <property type="entry name" value="ABC_membrane"/>
    <property type="match status" value="1"/>
</dbReference>
<evidence type="ECO:0000313" key="12">
    <source>
        <dbReference type="EMBL" id="OQR85778.1"/>
    </source>
</evidence>
<dbReference type="CDD" id="cd18580">
    <property type="entry name" value="ABC_6TM_ABCC_D2"/>
    <property type="match status" value="1"/>
</dbReference>
<comment type="caution">
    <text evidence="12">The sequence shown here is derived from an EMBL/GenBank/DDBJ whole genome shotgun (WGS) entry which is preliminary data.</text>
</comment>
<evidence type="ECO:0000256" key="8">
    <source>
        <dbReference type="ARBA" id="ARBA00023136"/>
    </source>
</evidence>
<sequence length="839" mass="93727">MQVIKLNAWEERYYDKIHNLRALELKTLWQQFVIIAMMSAVNYLAPVVLTLVSFAVYVFWLGGTITAAKAFTSLALFSMIKAPMMILPQIIANWIQACISYRRMCYYLMLEEKHTDVVTSDISASNIDIEIIDATFGYHEDDPILEDVNLTVKRGEFIVVHGAVGEGKTALCHAILGEIDKQRGWVGVNGRIAYVAQDPWVQNMSIRENILFGHPYERKKYNSIMEACAITKDLTAYADGDRTLIGLNGLSIPGSLKSRIALARACYSDADIFILDSPLPEVDAIVQNEIFTKCFLGLLRNKTILLVTHSPDIITSLYVDRAVEVDDGFVFPRATQGSRSAHPILVSPLPIRQNASYDDVVIDEEEAAAHRTAPNTLVSPTVRSNQGEYQEFLFTPAEEPEEQTYEEEVKPPKAIFDDKPCIGGVPSDIYKLYISSAGGWCTIIWIFFVMALWQCLHIGADVWLSHWTQLAKTLSDKDYQSTAQYNLSVYAALAIGSAIAVIVRALLIAFSGMRASRSLFDKMTSSLLYVPMQFYQENPLNRILNRFGVDFTQIDSRIPLSFSYFLATLFALAFSFGTIIFFIRAFGFFLFPLAVYYIQVACEYIEPARELERLSKSSKSPLLTHISETMEGIIHVRAFGNKQVRRFQRFHQTQVNKTNEAVFASEIAGQWFTLRLHLTSACMLGVITISLLYLRNILSAGLIGLVFNYALQITANLEAIVSVWSGLDTAMVATERVAEYTAVEEEAPRFICGSVPAQWPTAGSLTFDNVSFRYKPNDPLVLKELNFHINAGEKIGIVGRTGAGKSSLTMALFRINEVASGTIAIDNVDTKSIGLKTIT</sequence>
<evidence type="ECO:0000256" key="9">
    <source>
        <dbReference type="SAM" id="Phobius"/>
    </source>
</evidence>
<feature type="domain" description="ABC transporter" evidence="10">
    <location>
        <begin position="129"/>
        <end position="352"/>
    </location>
</feature>
<dbReference type="Gene3D" id="1.20.1560.10">
    <property type="entry name" value="ABC transporter type 1, transmembrane domain"/>
    <property type="match status" value="2"/>
</dbReference>
<keyword evidence="3 9" id="KW-0812">Transmembrane</keyword>
<dbReference type="OrthoDB" id="6500128at2759"/>
<dbReference type="Gene3D" id="3.40.50.300">
    <property type="entry name" value="P-loop containing nucleotide triphosphate hydrolases"/>
    <property type="match status" value="2"/>
</dbReference>
<proteinExistence type="predicted"/>
<keyword evidence="6" id="KW-0067">ATP-binding</keyword>
<dbReference type="PANTHER" id="PTHR24223">
    <property type="entry name" value="ATP-BINDING CASSETTE SUB-FAMILY C"/>
    <property type="match status" value="1"/>
</dbReference>
<dbReference type="GO" id="GO:0140359">
    <property type="term" value="F:ABC-type transporter activity"/>
    <property type="evidence" value="ECO:0007669"/>
    <property type="project" value="InterPro"/>
</dbReference>
<keyword evidence="8 9" id="KW-0472">Membrane</keyword>
<evidence type="ECO:0000256" key="4">
    <source>
        <dbReference type="ARBA" id="ARBA00022737"/>
    </source>
</evidence>
<protein>
    <submittedName>
        <fullName evidence="12">ABC transporter-MRP</fullName>
    </submittedName>
</protein>
<name>A0A1V9YJ87_9STRA</name>
<dbReference type="AlphaFoldDB" id="A0A1V9YJ87"/>
<keyword evidence="5" id="KW-0547">Nucleotide-binding</keyword>
<dbReference type="STRING" id="74557.A0A1V9YJ87"/>
<evidence type="ECO:0000259" key="10">
    <source>
        <dbReference type="PROSITE" id="PS50893"/>
    </source>
</evidence>
<dbReference type="SMART" id="SM00382">
    <property type="entry name" value="AAA"/>
    <property type="match status" value="1"/>
</dbReference>
<dbReference type="InterPro" id="IPR044726">
    <property type="entry name" value="ABCC_6TM_D2"/>
</dbReference>
<dbReference type="GO" id="GO:0005524">
    <property type="term" value="F:ATP binding"/>
    <property type="evidence" value="ECO:0007669"/>
    <property type="project" value="UniProtKB-KW"/>
</dbReference>
<feature type="transmembrane region" description="Helical" evidence="9">
    <location>
        <begin position="487"/>
        <end position="510"/>
    </location>
</feature>